<dbReference type="EMBL" id="AVOT02044806">
    <property type="protein sequence ID" value="MBW0540174.1"/>
    <property type="molecule type" value="Genomic_DNA"/>
</dbReference>
<comment type="caution">
    <text evidence="1">The sequence shown here is derived from an EMBL/GenBank/DDBJ whole genome shotgun (WGS) entry which is preliminary data.</text>
</comment>
<accession>A0A9Q3IIN8</accession>
<feature type="non-terminal residue" evidence="1">
    <location>
        <position position="126"/>
    </location>
</feature>
<dbReference type="AlphaFoldDB" id="A0A9Q3IIN8"/>
<evidence type="ECO:0000313" key="1">
    <source>
        <dbReference type="EMBL" id="MBW0540174.1"/>
    </source>
</evidence>
<keyword evidence="2" id="KW-1185">Reference proteome</keyword>
<sequence>MEATIQSDQMDVDKEEAIPNSDLACFPQARHVLRMQEFPLHSPLSVPTNFHVNSEPELIEGNILRAETFSSGRNGNISVPIQKLAQRSKRRGVGNMPKPLAGGQELLLTYKRLSGSDEAHRTLRRV</sequence>
<gene>
    <name evidence="1" type="ORF">O181_079889</name>
</gene>
<evidence type="ECO:0000313" key="2">
    <source>
        <dbReference type="Proteomes" id="UP000765509"/>
    </source>
</evidence>
<protein>
    <submittedName>
        <fullName evidence="1">Uncharacterized protein</fullName>
    </submittedName>
</protein>
<organism evidence="1 2">
    <name type="scientific">Austropuccinia psidii MF-1</name>
    <dbReference type="NCBI Taxonomy" id="1389203"/>
    <lineage>
        <taxon>Eukaryota</taxon>
        <taxon>Fungi</taxon>
        <taxon>Dikarya</taxon>
        <taxon>Basidiomycota</taxon>
        <taxon>Pucciniomycotina</taxon>
        <taxon>Pucciniomycetes</taxon>
        <taxon>Pucciniales</taxon>
        <taxon>Sphaerophragmiaceae</taxon>
        <taxon>Austropuccinia</taxon>
    </lineage>
</organism>
<name>A0A9Q3IIN8_9BASI</name>
<proteinExistence type="predicted"/>
<dbReference type="Proteomes" id="UP000765509">
    <property type="component" value="Unassembled WGS sequence"/>
</dbReference>
<reference evidence="1" key="1">
    <citation type="submission" date="2021-03" db="EMBL/GenBank/DDBJ databases">
        <title>Draft genome sequence of rust myrtle Austropuccinia psidii MF-1, a brazilian biotype.</title>
        <authorList>
            <person name="Quecine M.C."/>
            <person name="Pachon D.M.R."/>
            <person name="Bonatelli M.L."/>
            <person name="Correr F.H."/>
            <person name="Franceschini L.M."/>
            <person name="Leite T.F."/>
            <person name="Margarido G.R.A."/>
            <person name="Almeida C.A."/>
            <person name="Ferrarezi J.A."/>
            <person name="Labate C.A."/>
        </authorList>
    </citation>
    <scope>NUCLEOTIDE SEQUENCE</scope>
    <source>
        <strain evidence="1">MF-1</strain>
    </source>
</reference>